<dbReference type="AlphaFoldDB" id="B2IFB8"/>
<sequence length="171" mass="17464">MLRTSTFLPRARSSQKMTALAFLLAGLSCSSAALAEGPFTNLAGYWGGEGTIKMNDGTSERIRCKGSYAVATGGGAIEQKLRCASDSYKLEISSNVIASGTAISGSWTEATRNASGAITGTATPNLIHARVDGAGFSAGLAISTSGRKQSVTITPQGSTDIAGVSITLHRS</sequence>
<gene>
    <name evidence="2" type="ordered locus">Bind_2062</name>
</gene>
<organism evidence="2 3">
    <name type="scientific">Beijerinckia indica subsp. indica (strain ATCC 9039 / DSM 1715 / NCIMB 8712)</name>
    <dbReference type="NCBI Taxonomy" id="395963"/>
    <lineage>
        <taxon>Bacteria</taxon>
        <taxon>Pseudomonadati</taxon>
        <taxon>Pseudomonadota</taxon>
        <taxon>Alphaproteobacteria</taxon>
        <taxon>Hyphomicrobiales</taxon>
        <taxon>Beijerinckiaceae</taxon>
        <taxon>Beijerinckia</taxon>
    </lineage>
</organism>
<accession>B2IFB8</accession>
<dbReference type="EMBL" id="CP001016">
    <property type="protein sequence ID" value="ACB95683.1"/>
    <property type="molecule type" value="Genomic_DNA"/>
</dbReference>
<dbReference type="KEGG" id="bid:Bind_2062"/>
<dbReference type="eggNOG" id="ENOG50316DE">
    <property type="taxonomic scope" value="Bacteria"/>
</dbReference>
<keyword evidence="1" id="KW-0732">Signal</keyword>
<proteinExistence type="predicted"/>
<feature type="chain" id="PRO_5002778727" evidence="1">
    <location>
        <begin position="36"/>
        <end position="171"/>
    </location>
</feature>
<protein>
    <submittedName>
        <fullName evidence="2">Uncharacterized protein</fullName>
    </submittedName>
</protein>
<evidence type="ECO:0000256" key="1">
    <source>
        <dbReference type="SAM" id="SignalP"/>
    </source>
</evidence>
<reference evidence="3" key="1">
    <citation type="submission" date="2008-03" db="EMBL/GenBank/DDBJ databases">
        <title>Complete sequence of chromosome of Beijerinckia indica subsp. indica ATCC 9039.</title>
        <authorList>
            <consortium name="US DOE Joint Genome Institute"/>
            <person name="Copeland A."/>
            <person name="Lucas S."/>
            <person name="Lapidus A."/>
            <person name="Glavina del Rio T."/>
            <person name="Dalin E."/>
            <person name="Tice H."/>
            <person name="Bruce D."/>
            <person name="Goodwin L."/>
            <person name="Pitluck S."/>
            <person name="LaButti K."/>
            <person name="Schmutz J."/>
            <person name="Larimer F."/>
            <person name="Land M."/>
            <person name="Hauser L."/>
            <person name="Kyrpides N."/>
            <person name="Mikhailova N."/>
            <person name="Dunfield P.F."/>
            <person name="Dedysh S.N."/>
            <person name="Liesack W."/>
            <person name="Saw J.H."/>
            <person name="Alam M."/>
            <person name="Chen Y."/>
            <person name="Murrell J.C."/>
            <person name="Richardson P."/>
        </authorList>
    </citation>
    <scope>NUCLEOTIDE SEQUENCE [LARGE SCALE GENOMIC DNA]</scope>
    <source>
        <strain evidence="3">ATCC 9039 / DSM 1715 / NCIMB 8712</strain>
    </source>
</reference>
<keyword evidence="3" id="KW-1185">Reference proteome</keyword>
<dbReference type="PROSITE" id="PS51257">
    <property type="entry name" value="PROKAR_LIPOPROTEIN"/>
    <property type="match status" value="1"/>
</dbReference>
<dbReference type="Proteomes" id="UP000001695">
    <property type="component" value="Chromosome"/>
</dbReference>
<reference evidence="2 3" key="2">
    <citation type="journal article" date="2010" name="J. Bacteriol.">
        <title>Complete genome sequence of Beijerinckia indica subsp. indica.</title>
        <authorList>
            <person name="Tamas I."/>
            <person name="Dedysh S.N."/>
            <person name="Liesack W."/>
            <person name="Stott M.B."/>
            <person name="Alam M."/>
            <person name="Murrell J.C."/>
            <person name="Dunfield P.F."/>
        </authorList>
    </citation>
    <scope>NUCLEOTIDE SEQUENCE [LARGE SCALE GENOMIC DNA]</scope>
    <source>
        <strain evidence="3">ATCC 9039 / DSM 1715 / NCIMB 8712</strain>
    </source>
</reference>
<evidence type="ECO:0000313" key="3">
    <source>
        <dbReference type="Proteomes" id="UP000001695"/>
    </source>
</evidence>
<name>B2IFB8_BEII9</name>
<feature type="signal peptide" evidence="1">
    <location>
        <begin position="1"/>
        <end position="35"/>
    </location>
</feature>
<dbReference type="HOGENOM" id="CLU_118465_0_0_5"/>
<evidence type="ECO:0000313" key="2">
    <source>
        <dbReference type="EMBL" id="ACB95683.1"/>
    </source>
</evidence>
<dbReference type="RefSeq" id="WP_012385039.1">
    <property type="nucleotide sequence ID" value="NC_010581.1"/>
</dbReference>